<feature type="domain" description="Methyltransferase type 12" evidence="4">
    <location>
        <begin position="68"/>
        <end position="166"/>
    </location>
</feature>
<keyword evidence="1 5" id="KW-0489">Methyltransferase</keyword>
<keyword evidence="2 5" id="KW-0808">Transferase</keyword>
<dbReference type="Proteomes" id="UP000191040">
    <property type="component" value="Chromosome I"/>
</dbReference>
<accession>A0A1T4YXL2</accession>
<evidence type="ECO:0000256" key="1">
    <source>
        <dbReference type="ARBA" id="ARBA00022603"/>
    </source>
</evidence>
<dbReference type="Gene3D" id="3.40.50.150">
    <property type="entry name" value="Vaccinia Virus protein VP39"/>
    <property type="match status" value="1"/>
</dbReference>
<gene>
    <name evidence="5" type="ORF">SAMN06295964_1324</name>
</gene>
<reference evidence="6" key="1">
    <citation type="submission" date="2017-02" db="EMBL/GenBank/DDBJ databases">
        <authorList>
            <person name="Varghese N."/>
            <person name="Submissions S."/>
        </authorList>
    </citation>
    <scope>NUCLEOTIDE SEQUENCE [LARGE SCALE GENOMIC DNA]</scope>
    <source>
        <strain evidence="6">9H-4</strain>
    </source>
</reference>
<dbReference type="RefSeq" id="WP_172806281.1">
    <property type="nucleotide sequence ID" value="NZ_LT796768.1"/>
</dbReference>
<evidence type="ECO:0000256" key="3">
    <source>
        <dbReference type="ARBA" id="ARBA00022691"/>
    </source>
</evidence>
<proteinExistence type="predicted"/>
<dbReference type="PANTHER" id="PTHR43464">
    <property type="entry name" value="METHYLTRANSFERASE"/>
    <property type="match status" value="1"/>
</dbReference>
<evidence type="ECO:0000256" key="2">
    <source>
        <dbReference type="ARBA" id="ARBA00022679"/>
    </source>
</evidence>
<evidence type="ECO:0000313" key="6">
    <source>
        <dbReference type="Proteomes" id="UP000191040"/>
    </source>
</evidence>
<dbReference type="AlphaFoldDB" id="A0A1T4YXL2"/>
<dbReference type="Pfam" id="PF08242">
    <property type="entry name" value="Methyltransf_12"/>
    <property type="match status" value="1"/>
</dbReference>
<dbReference type="EMBL" id="LT796768">
    <property type="protein sequence ID" value="SKB06466.1"/>
    <property type="molecule type" value="Genomic_DNA"/>
</dbReference>
<dbReference type="InterPro" id="IPR013217">
    <property type="entry name" value="Methyltransf_12"/>
</dbReference>
<dbReference type="STRING" id="1736691.SAMN06295964_1324"/>
<dbReference type="CDD" id="cd02440">
    <property type="entry name" value="AdoMet_MTases"/>
    <property type="match status" value="1"/>
</dbReference>
<dbReference type="GO" id="GO:0032259">
    <property type="term" value="P:methylation"/>
    <property type="evidence" value="ECO:0007669"/>
    <property type="project" value="UniProtKB-KW"/>
</dbReference>
<protein>
    <submittedName>
        <fullName evidence="5">Methyltransferase domain-containing protein</fullName>
    </submittedName>
</protein>
<keyword evidence="6" id="KW-1185">Reference proteome</keyword>
<dbReference type="GO" id="GO:0008168">
    <property type="term" value="F:methyltransferase activity"/>
    <property type="evidence" value="ECO:0007669"/>
    <property type="project" value="UniProtKB-KW"/>
</dbReference>
<dbReference type="SUPFAM" id="SSF53335">
    <property type="entry name" value="S-adenosyl-L-methionine-dependent methyltransferases"/>
    <property type="match status" value="1"/>
</dbReference>
<dbReference type="PANTHER" id="PTHR43464:SF19">
    <property type="entry name" value="UBIQUINONE BIOSYNTHESIS O-METHYLTRANSFERASE, MITOCHONDRIAL"/>
    <property type="match status" value="1"/>
</dbReference>
<evidence type="ECO:0000259" key="4">
    <source>
        <dbReference type="Pfam" id="PF08242"/>
    </source>
</evidence>
<sequence length="608" mass="67499">MLRADSDIPYRDGAENRLLDIVRQSTDISSDSAEMLAEASGWAQQYHTHPARANILRSVDIPATAKVLEIGSGCGPLTRYLGEVASLVDAVEPVPMRARVGRERTRDQPHVEVFAGTLEDVPTEPAYDVVVVVGVLEYVADGAADPAAYVAFLEGCRARLVPGGQLVVAIENKLGVKYLTGAGEDHSGRIFDSLEDYPRGTPARTFSLQGLSELISAAGLFPRVYSVFPDYKHTRTVFDPVAMSVKVPSLIEDLPSFPSRFAGTRSLPLASERRLWRELVRDGVAAHFPNSFLIIATATDADATLWPEDRLAVYFSIDRRREYTATSIVHATPDGVKIERTYADVPGPMISRGMTTWDYASGTSFLEVFLRSDEAERRAMLRQWVSLVDAYMNANHVAPLDLIPTNLIVADDGELTFIDDEFHADAPIEQVVDRGLFWMAHTVMKDTAPELWAPATTIGDVFRQLASLLDITMDATRVSRFLEDEAAFQAAVTVRHLGPRATHEARDALVVLHDRSVWASPLGRRLHHDHDNAVSERDRLLKAASVMSAKLDALRQRARARKDALVAERQKVARLRQKLSQTRAELLSVQSSRAFRAARRIRRTFRIK</sequence>
<name>A0A1T4YXL2_9ACTN</name>
<dbReference type="InterPro" id="IPR029063">
    <property type="entry name" value="SAM-dependent_MTases_sf"/>
</dbReference>
<evidence type="ECO:0000313" key="5">
    <source>
        <dbReference type="EMBL" id="SKB06466.1"/>
    </source>
</evidence>
<organism evidence="5 6">
    <name type="scientific">Aeromicrobium choanae</name>
    <dbReference type="NCBI Taxonomy" id="1736691"/>
    <lineage>
        <taxon>Bacteria</taxon>
        <taxon>Bacillati</taxon>
        <taxon>Actinomycetota</taxon>
        <taxon>Actinomycetes</taxon>
        <taxon>Propionibacteriales</taxon>
        <taxon>Nocardioidaceae</taxon>
        <taxon>Aeromicrobium</taxon>
    </lineage>
</organism>
<keyword evidence="3" id="KW-0949">S-adenosyl-L-methionine</keyword>